<sequence length="126" mass="14231">MSIKKNLSTSKNLSDIAKSIDDSRYTLRKLPNFPLYQIVPSKIDKNPFPKNSDFSSGKKIKEDLKHPLTKSSLTSLLTNLMVDMACSKKSIRAYYLNCHIRVIPPSNKKNPLASSSWLRNGKTFGQ</sequence>
<dbReference type="AlphaFoldDB" id="A0A834WI64"/>
<accession>A0A834WI64</accession>
<dbReference type="EMBL" id="JAAIUW010000007">
    <property type="protein sequence ID" value="KAF7823627.1"/>
    <property type="molecule type" value="Genomic_DNA"/>
</dbReference>
<evidence type="ECO:0000313" key="2">
    <source>
        <dbReference type="Proteomes" id="UP000634136"/>
    </source>
</evidence>
<comment type="caution">
    <text evidence="1">The sequence shown here is derived from an EMBL/GenBank/DDBJ whole genome shotgun (WGS) entry which is preliminary data.</text>
</comment>
<keyword evidence="2" id="KW-1185">Reference proteome</keyword>
<gene>
    <name evidence="1" type="ORF">G2W53_021771</name>
</gene>
<name>A0A834WI64_9FABA</name>
<proteinExistence type="predicted"/>
<evidence type="ECO:0000313" key="1">
    <source>
        <dbReference type="EMBL" id="KAF7823627.1"/>
    </source>
</evidence>
<dbReference type="Proteomes" id="UP000634136">
    <property type="component" value="Unassembled WGS sequence"/>
</dbReference>
<organism evidence="1 2">
    <name type="scientific">Senna tora</name>
    <dbReference type="NCBI Taxonomy" id="362788"/>
    <lineage>
        <taxon>Eukaryota</taxon>
        <taxon>Viridiplantae</taxon>
        <taxon>Streptophyta</taxon>
        <taxon>Embryophyta</taxon>
        <taxon>Tracheophyta</taxon>
        <taxon>Spermatophyta</taxon>
        <taxon>Magnoliopsida</taxon>
        <taxon>eudicotyledons</taxon>
        <taxon>Gunneridae</taxon>
        <taxon>Pentapetalae</taxon>
        <taxon>rosids</taxon>
        <taxon>fabids</taxon>
        <taxon>Fabales</taxon>
        <taxon>Fabaceae</taxon>
        <taxon>Caesalpinioideae</taxon>
        <taxon>Cassia clade</taxon>
        <taxon>Senna</taxon>
    </lineage>
</organism>
<reference evidence="1" key="1">
    <citation type="submission" date="2020-09" db="EMBL/GenBank/DDBJ databases">
        <title>Genome-Enabled Discovery of Anthraquinone Biosynthesis in Senna tora.</title>
        <authorList>
            <person name="Kang S.-H."/>
            <person name="Pandey R.P."/>
            <person name="Lee C.-M."/>
            <person name="Sim J.-S."/>
            <person name="Jeong J.-T."/>
            <person name="Choi B.-S."/>
            <person name="Jung M."/>
            <person name="Ginzburg D."/>
            <person name="Zhao K."/>
            <person name="Won S.Y."/>
            <person name="Oh T.-J."/>
            <person name="Yu Y."/>
            <person name="Kim N.-H."/>
            <person name="Lee O.R."/>
            <person name="Lee T.-H."/>
            <person name="Bashyal P."/>
            <person name="Kim T.-S."/>
            <person name="Lee W.-H."/>
            <person name="Kawkins C."/>
            <person name="Kim C.-K."/>
            <person name="Kim J.S."/>
            <person name="Ahn B.O."/>
            <person name="Rhee S.Y."/>
            <person name="Sohng J.K."/>
        </authorList>
    </citation>
    <scope>NUCLEOTIDE SEQUENCE</scope>
    <source>
        <tissue evidence="1">Leaf</tissue>
    </source>
</reference>
<protein>
    <submittedName>
        <fullName evidence="1">Uncharacterized protein</fullName>
    </submittedName>
</protein>